<accession>A0A2B4SB60</accession>
<feature type="region of interest" description="Disordered" evidence="1">
    <location>
        <begin position="304"/>
        <end position="329"/>
    </location>
</feature>
<keyword evidence="3" id="KW-1185">Reference proteome</keyword>
<sequence length="329" mass="37924">MMASSRLARRDKQELLNFSRAYNFTQLIKEPTRITDTSRTMIDLLFANNEHRIVKSGVVPVPLSDHFLVFCIIKAGITAKAKPRILENRSYKNFNPTLFNDDLRDIPWHIVENEDNVDDALFVWNKMFSEVADQHAPVKRRRVKGTPLPWMNSQISDTMKERDWVHRKARKSNSARLWSMYAKLRNKVNGLVRTAKSKYYSDMIEEANGNSEKVWKAVNEAYNRNSSSEGRHVDKRGHIPNPGEGKSVNNEGLATKRQNTSTPRLENMVHRIDARAPVVFLKVTGANENPQHLELDRRPVKRNWGVRATPPSTQPETLRFGEVNPRSRS</sequence>
<evidence type="ECO:0000256" key="1">
    <source>
        <dbReference type="SAM" id="MobiDB-lite"/>
    </source>
</evidence>
<feature type="compositionally biased region" description="Polar residues" evidence="1">
    <location>
        <begin position="247"/>
        <end position="263"/>
    </location>
</feature>
<name>A0A2B4SB60_STYPI</name>
<dbReference type="SUPFAM" id="SSF56219">
    <property type="entry name" value="DNase I-like"/>
    <property type="match status" value="1"/>
</dbReference>
<evidence type="ECO:0000313" key="3">
    <source>
        <dbReference type="Proteomes" id="UP000225706"/>
    </source>
</evidence>
<dbReference type="InterPro" id="IPR036691">
    <property type="entry name" value="Endo/exonu/phosph_ase_sf"/>
</dbReference>
<dbReference type="OrthoDB" id="5982559at2759"/>
<organism evidence="2 3">
    <name type="scientific">Stylophora pistillata</name>
    <name type="common">Smooth cauliflower coral</name>
    <dbReference type="NCBI Taxonomy" id="50429"/>
    <lineage>
        <taxon>Eukaryota</taxon>
        <taxon>Metazoa</taxon>
        <taxon>Cnidaria</taxon>
        <taxon>Anthozoa</taxon>
        <taxon>Hexacorallia</taxon>
        <taxon>Scleractinia</taxon>
        <taxon>Astrocoeniina</taxon>
        <taxon>Pocilloporidae</taxon>
        <taxon>Stylophora</taxon>
    </lineage>
</organism>
<gene>
    <name evidence="2" type="ORF">AWC38_SpisGene9565</name>
</gene>
<reference evidence="3" key="1">
    <citation type="journal article" date="2017" name="bioRxiv">
        <title>Comparative analysis of the genomes of Stylophora pistillata and Acropora digitifera provides evidence for extensive differences between species of corals.</title>
        <authorList>
            <person name="Voolstra C.R."/>
            <person name="Li Y."/>
            <person name="Liew Y.J."/>
            <person name="Baumgarten S."/>
            <person name="Zoccola D."/>
            <person name="Flot J.-F."/>
            <person name="Tambutte S."/>
            <person name="Allemand D."/>
            <person name="Aranda M."/>
        </authorList>
    </citation>
    <scope>NUCLEOTIDE SEQUENCE [LARGE SCALE GENOMIC DNA]</scope>
</reference>
<dbReference type="Proteomes" id="UP000225706">
    <property type="component" value="Unassembled WGS sequence"/>
</dbReference>
<dbReference type="PANTHER" id="PTHR33395:SF22">
    <property type="entry name" value="REVERSE TRANSCRIPTASE DOMAIN-CONTAINING PROTEIN"/>
    <property type="match status" value="1"/>
</dbReference>
<protein>
    <recommendedName>
        <fullName evidence="4">Endonuclease/exonuclease/phosphatase domain-containing protein</fullName>
    </recommendedName>
</protein>
<comment type="caution">
    <text evidence="2">The sequence shown here is derived from an EMBL/GenBank/DDBJ whole genome shotgun (WGS) entry which is preliminary data.</text>
</comment>
<feature type="region of interest" description="Disordered" evidence="1">
    <location>
        <begin position="225"/>
        <end position="263"/>
    </location>
</feature>
<evidence type="ECO:0008006" key="4">
    <source>
        <dbReference type="Google" id="ProtNLM"/>
    </source>
</evidence>
<dbReference type="PANTHER" id="PTHR33395">
    <property type="entry name" value="TRANSCRIPTASE, PUTATIVE-RELATED-RELATED"/>
    <property type="match status" value="1"/>
</dbReference>
<dbReference type="AlphaFoldDB" id="A0A2B4SB60"/>
<proteinExistence type="predicted"/>
<evidence type="ECO:0000313" key="2">
    <source>
        <dbReference type="EMBL" id="PFX25808.1"/>
    </source>
</evidence>
<dbReference type="Gene3D" id="3.60.10.10">
    <property type="entry name" value="Endonuclease/exonuclease/phosphatase"/>
    <property type="match status" value="1"/>
</dbReference>
<dbReference type="EMBL" id="LSMT01000142">
    <property type="protein sequence ID" value="PFX25808.1"/>
    <property type="molecule type" value="Genomic_DNA"/>
</dbReference>